<reference evidence="1 2" key="1">
    <citation type="submission" date="2023-10" db="EMBL/GenBank/DDBJ databases">
        <title>Rubellicoccus peritrichatus gen. nov., sp. nov., isolated from an algae of coral reef tank.</title>
        <authorList>
            <person name="Luo J."/>
        </authorList>
    </citation>
    <scope>NUCLEOTIDE SEQUENCE [LARGE SCALE GENOMIC DNA]</scope>
    <source>
        <strain evidence="1 2">CR14</strain>
    </source>
</reference>
<proteinExistence type="predicted"/>
<dbReference type="KEGG" id="puo:RZN69_17195"/>
<dbReference type="Proteomes" id="UP001304300">
    <property type="component" value="Chromosome"/>
</dbReference>
<protein>
    <recommendedName>
        <fullName evidence="3">DNA replication/recombination mediator RecO N-terminal domain-containing protein</fullName>
    </recommendedName>
</protein>
<evidence type="ECO:0008006" key="3">
    <source>
        <dbReference type="Google" id="ProtNLM"/>
    </source>
</evidence>
<organism evidence="1 2">
    <name type="scientific">Rubellicoccus peritrichatus</name>
    <dbReference type="NCBI Taxonomy" id="3080537"/>
    <lineage>
        <taxon>Bacteria</taxon>
        <taxon>Pseudomonadati</taxon>
        <taxon>Verrucomicrobiota</taxon>
        <taxon>Opitutia</taxon>
        <taxon>Puniceicoccales</taxon>
        <taxon>Cerasicoccaceae</taxon>
        <taxon>Rubellicoccus</taxon>
    </lineage>
</organism>
<dbReference type="EMBL" id="CP136920">
    <property type="protein sequence ID" value="WOO40357.1"/>
    <property type="molecule type" value="Genomic_DNA"/>
</dbReference>
<sequence>MPERFETIRATVLHRELTGESHFRIHTFDAVKGGCRLLFRYTKGKRGTTPPDLFDFGEFVIEPAKGGSWFVKEFRLERGRLAIPKKYDVFQYACRFIEIFRRNTEHIHEAEGPAEVLDKALDAFENGIRPDVTLFKSLYLLARSEGFPVKEQFIADLPSSGRALAAELLNRPLSEQTAPPNKVEPLIHRIQAWLSGHADFVI</sequence>
<name>A0AAQ3L9W5_9BACT</name>
<gene>
    <name evidence="1" type="ORF">RZN69_17195</name>
</gene>
<keyword evidence="2" id="KW-1185">Reference proteome</keyword>
<evidence type="ECO:0000313" key="2">
    <source>
        <dbReference type="Proteomes" id="UP001304300"/>
    </source>
</evidence>
<evidence type="ECO:0000313" key="1">
    <source>
        <dbReference type="EMBL" id="WOO40357.1"/>
    </source>
</evidence>
<accession>A0AAQ3L9W5</accession>
<dbReference type="RefSeq" id="WP_317832558.1">
    <property type="nucleotide sequence ID" value="NZ_CP136920.1"/>
</dbReference>
<dbReference type="AlphaFoldDB" id="A0AAQ3L9W5"/>